<dbReference type="PANTHER" id="PTHR30121:SF6">
    <property type="entry name" value="SLR6007 PROTEIN"/>
    <property type="match status" value="1"/>
</dbReference>
<dbReference type="InterPro" id="IPR027417">
    <property type="entry name" value="P-loop_NTPase"/>
</dbReference>
<dbReference type="EMBL" id="PYJM01000012">
    <property type="protein sequence ID" value="PUA41538.1"/>
    <property type="molecule type" value="Genomic_DNA"/>
</dbReference>
<dbReference type="Gene3D" id="3.40.50.300">
    <property type="entry name" value="P-loop containing nucleotide triphosphate hydrolases"/>
    <property type="match status" value="1"/>
</dbReference>
<accession>A0A2T6GBL0</accession>
<dbReference type="GO" id="GO:0005524">
    <property type="term" value="F:ATP binding"/>
    <property type="evidence" value="ECO:0007669"/>
    <property type="project" value="InterPro"/>
</dbReference>
<sequence>MVTLPGNRLLSLIRLKGISHETRDKTELNQLFSRLNRYFLAMGKKEGKHLMLQTYITKTRIELAGDYRVELPVLQEFVDAYSAPFRNGTYRQVGYSLALILKYRDLDEGIRRMRELHTLSQTMLSRYDPALMGIEEAAPNIFHSQIGRFYSLLLNGREQNVSLGDTRLGDAVIDSVTHFGEYDFVENRPNRGGRRFATTYDLRDYPSAGSRPGMWDEAIEQPFDFTLVQAFLFEDRNEVKRGFKKHSADLASVEGESEQTDELGEAARKIVQGEKAFGRYHASLIVYGDTPDEAIDNGARMESLFSTQDTTFVRSTLSNVDTWYTQFPAVTDVLYPMMKSTENLACSFSLHATPSGKAKGNPVGDGTALMPMSTLQDGLFLLNAHDSPPGQNNLGEKMPGHIAVTGMTGAGKTTVEAALLVFFSRWNPMFFGIDYNHSLENLLRALGTQYFSIEPGVPTGLNPFQLPDTPQLRQFLFDVVVTCAGGKKRDDGSGAVDEAEERQIQASIEAVMGHTNVAFRGLSLLLQNITPKGGNCLHTRLSRWCRLSGEGGRAGQNAWVLDSPRNLFDPAAFRRLAFDGTNILKKEYVSKHPEEMEVLLQTLFFMKRLMHQTQPGSLLVNFVAEYWVPLSFESTAEAIKEVLKAGRLRGETLMMDTQSPEDALATAYAPAVVQQVVTSIWLANDKADPVGYERFGIKGRVFEAIAEQERGDRQMVVVQGHQSVRLKMVLDDQLKYWLPLLSTDDQNAAVAARVRETLGTDDPKVWVRPFLDEMKRLQGELRAEKNLS</sequence>
<evidence type="ECO:0000313" key="4">
    <source>
        <dbReference type="Proteomes" id="UP000244178"/>
    </source>
</evidence>
<dbReference type="PANTHER" id="PTHR30121">
    <property type="entry name" value="UNCHARACTERIZED PROTEIN YJGR-RELATED"/>
    <property type="match status" value="1"/>
</dbReference>
<evidence type="ECO:0000313" key="3">
    <source>
        <dbReference type="EMBL" id="PUA41538.1"/>
    </source>
</evidence>
<dbReference type="Proteomes" id="UP000244178">
    <property type="component" value="Unassembled WGS sequence"/>
</dbReference>
<comment type="similarity">
    <text evidence="1">Belongs to the TrbE/VirB4 family.</text>
</comment>
<comment type="caution">
    <text evidence="3">The sequence shown here is derived from an EMBL/GenBank/DDBJ whole genome shotgun (WGS) entry which is preliminary data.</text>
</comment>
<dbReference type="RefSeq" id="WP_108546442.1">
    <property type="nucleotide sequence ID" value="NZ_PYJM01000012.1"/>
</dbReference>
<feature type="domain" description="CagE TrbE VirB component of type IV transporter system central" evidence="2">
    <location>
        <begin position="143"/>
        <end position="331"/>
    </location>
</feature>
<dbReference type="Pfam" id="PF03135">
    <property type="entry name" value="CagE_TrbE_VirB"/>
    <property type="match status" value="1"/>
</dbReference>
<protein>
    <submittedName>
        <fullName evidence="3">Conjugal transfer protein</fullName>
    </submittedName>
</protein>
<organism evidence="3 4">
    <name type="scientific">Pseudomonas protegens</name>
    <dbReference type="NCBI Taxonomy" id="380021"/>
    <lineage>
        <taxon>Bacteria</taxon>
        <taxon>Pseudomonadati</taxon>
        <taxon>Pseudomonadota</taxon>
        <taxon>Gammaproteobacteria</taxon>
        <taxon>Pseudomonadales</taxon>
        <taxon>Pseudomonadaceae</taxon>
        <taxon>Pseudomonas</taxon>
    </lineage>
</organism>
<evidence type="ECO:0000256" key="1">
    <source>
        <dbReference type="ARBA" id="ARBA00006512"/>
    </source>
</evidence>
<dbReference type="SUPFAM" id="SSF52540">
    <property type="entry name" value="P-loop containing nucleoside triphosphate hydrolases"/>
    <property type="match status" value="1"/>
</dbReference>
<gene>
    <name evidence="3" type="ORF">C5U62_31585</name>
</gene>
<name>A0A2T6GBL0_9PSED</name>
<dbReference type="InterPro" id="IPR018145">
    <property type="entry name" value="CagE_TrbE_VirB_cntrl_dom"/>
</dbReference>
<evidence type="ECO:0000259" key="2">
    <source>
        <dbReference type="Pfam" id="PF03135"/>
    </source>
</evidence>
<proteinExistence type="inferred from homology"/>
<reference evidence="3 4" key="1">
    <citation type="submission" date="2018-03" db="EMBL/GenBank/DDBJ databases">
        <title>Draft genome sequence of the plant growth promoting rhizobacterium Pseudomonas protegens strain BNJ-SS-45 isolated from wheat (Triticum aestivum) rhizosphere.</title>
        <authorList>
            <person name="Bajpai A."/>
            <person name="Shende K."/>
            <person name="Meena N."/>
            <person name="Upadhyayula S.R."/>
            <person name="Suravajhala P."/>
            <person name="Medicherla K.M."/>
            <person name="Johri B.N."/>
        </authorList>
    </citation>
    <scope>NUCLEOTIDE SEQUENCE [LARGE SCALE GENOMIC DNA]</scope>
    <source>
        <strain evidence="3 4">BNJ-SS-45</strain>
    </source>
</reference>
<dbReference type="InterPro" id="IPR051162">
    <property type="entry name" value="T4SS_component"/>
</dbReference>
<dbReference type="AlphaFoldDB" id="A0A2T6GBL0"/>